<keyword evidence="1" id="KW-0732">Signal</keyword>
<protein>
    <recommendedName>
        <fullName evidence="4">Secreted protein</fullName>
    </recommendedName>
</protein>
<comment type="caution">
    <text evidence="2">The sequence shown here is derived from an EMBL/GenBank/DDBJ whole genome shotgun (WGS) entry which is preliminary data.</text>
</comment>
<dbReference type="AlphaFoldDB" id="A0A919DXM1"/>
<evidence type="ECO:0000256" key="1">
    <source>
        <dbReference type="SAM" id="SignalP"/>
    </source>
</evidence>
<dbReference type="Proteomes" id="UP000608024">
    <property type="component" value="Unassembled WGS sequence"/>
</dbReference>
<accession>A0A919DXM1</accession>
<proteinExistence type="predicted"/>
<feature type="signal peptide" evidence="1">
    <location>
        <begin position="1"/>
        <end position="25"/>
    </location>
</feature>
<keyword evidence="3" id="KW-1185">Reference proteome</keyword>
<sequence length="97" mass="9409">MVLPAAAQHQLLFCCACMVMSRRLAASAEAPDAGTRTAGTAAGDDVGDDAEDVVGAGGGAAGPCGAATAVAVGTANRAVAARARAASRLRRGGWVVL</sequence>
<feature type="chain" id="PRO_5037977325" description="Secreted protein" evidence="1">
    <location>
        <begin position="26"/>
        <end position="97"/>
    </location>
</feature>
<evidence type="ECO:0000313" key="3">
    <source>
        <dbReference type="Proteomes" id="UP000608024"/>
    </source>
</evidence>
<organism evidence="2 3">
    <name type="scientific">Streptomyces longispororuber</name>
    <dbReference type="NCBI Taxonomy" id="68230"/>
    <lineage>
        <taxon>Bacteria</taxon>
        <taxon>Bacillati</taxon>
        <taxon>Actinomycetota</taxon>
        <taxon>Actinomycetes</taxon>
        <taxon>Kitasatosporales</taxon>
        <taxon>Streptomycetaceae</taxon>
        <taxon>Streptomyces</taxon>
    </lineage>
</organism>
<evidence type="ECO:0000313" key="2">
    <source>
        <dbReference type="EMBL" id="GHE88261.1"/>
    </source>
</evidence>
<reference evidence="2" key="2">
    <citation type="submission" date="2020-09" db="EMBL/GenBank/DDBJ databases">
        <authorList>
            <person name="Sun Q."/>
            <person name="Ohkuma M."/>
        </authorList>
    </citation>
    <scope>NUCLEOTIDE SEQUENCE</scope>
    <source>
        <strain evidence="2">JCM 4784</strain>
    </source>
</reference>
<gene>
    <name evidence="2" type="ORF">GCM10018785_64610</name>
</gene>
<reference evidence="2" key="1">
    <citation type="journal article" date="2014" name="Int. J. Syst. Evol. Microbiol.">
        <title>Complete genome sequence of Corynebacterium casei LMG S-19264T (=DSM 44701T), isolated from a smear-ripened cheese.</title>
        <authorList>
            <consortium name="US DOE Joint Genome Institute (JGI-PGF)"/>
            <person name="Walter F."/>
            <person name="Albersmeier A."/>
            <person name="Kalinowski J."/>
            <person name="Ruckert C."/>
        </authorList>
    </citation>
    <scope>NUCLEOTIDE SEQUENCE</scope>
    <source>
        <strain evidence="2">JCM 4784</strain>
    </source>
</reference>
<evidence type="ECO:0008006" key="4">
    <source>
        <dbReference type="Google" id="ProtNLM"/>
    </source>
</evidence>
<dbReference type="EMBL" id="BNBT01000156">
    <property type="protein sequence ID" value="GHE88261.1"/>
    <property type="molecule type" value="Genomic_DNA"/>
</dbReference>
<name>A0A919DXM1_9ACTN</name>